<dbReference type="PANTHER" id="PTHR23335">
    <property type="entry name" value="CALMODULIN-BINDING TRANSCRIPTION ACTIVATOR CAMTA"/>
    <property type="match status" value="1"/>
</dbReference>
<dbReference type="InterPro" id="IPR005559">
    <property type="entry name" value="CG-1_dom"/>
</dbReference>
<name>M8BUK5_AEGTA</name>
<dbReference type="SMART" id="SM01076">
    <property type="entry name" value="CG-1"/>
    <property type="match status" value="1"/>
</dbReference>
<dbReference type="PROSITE" id="PS50088">
    <property type="entry name" value="ANK_REPEAT"/>
    <property type="match status" value="1"/>
</dbReference>
<dbReference type="InterPro" id="IPR013783">
    <property type="entry name" value="Ig-like_fold"/>
</dbReference>
<evidence type="ECO:0000256" key="2">
    <source>
        <dbReference type="ARBA" id="ARBA00008267"/>
    </source>
</evidence>
<evidence type="ECO:0000256" key="1">
    <source>
        <dbReference type="ARBA" id="ARBA00004123"/>
    </source>
</evidence>
<proteinExistence type="inferred from homology"/>
<dbReference type="Gene3D" id="1.20.5.190">
    <property type="match status" value="1"/>
</dbReference>
<dbReference type="InterPro" id="IPR000048">
    <property type="entry name" value="IQ_motif_EF-hand-BS"/>
</dbReference>
<dbReference type="Pfam" id="PF03859">
    <property type="entry name" value="CG-1"/>
    <property type="match status" value="1"/>
</dbReference>
<reference evidence="8" key="1">
    <citation type="submission" date="2015-06" db="UniProtKB">
        <authorList>
            <consortium name="EnsemblPlants"/>
        </authorList>
    </citation>
    <scope>IDENTIFICATION</scope>
</reference>
<keyword evidence="5" id="KW-0804">Transcription</keyword>
<evidence type="ECO:0000256" key="6">
    <source>
        <dbReference type="ARBA" id="ARBA00023242"/>
    </source>
</evidence>
<dbReference type="Pfam" id="PF13637">
    <property type="entry name" value="Ank_4"/>
    <property type="match status" value="1"/>
</dbReference>
<keyword evidence="6" id="KW-0539">Nucleus</keyword>
<dbReference type="PROSITE" id="PS51437">
    <property type="entry name" value="CG_1"/>
    <property type="match status" value="1"/>
</dbReference>
<dbReference type="InterPro" id="IPR036770">
    <property type="entry name" value="Ankyrin_rpt-contain_sf"/>
</dbReference>
<dbReference type="AlphaFoldDB" id="M8BUK5"/>
<dbReference type="GO" id="GO:0003712">
    <property type="term" value="F:transcription coregulator activity"/>
    <property type="evidence" value="ECO:0007669"/>
    <property type="project" value="TreeGrafter"/>
</dbReference>
<dbReference type="GO" id="GO:0003690">
    <property type="term" value="F:double-stranded DNA binding"/>
    <property type="evidence" value="ECO:0007669"/>
    <property type="project" value="TreeGrafter"/>
</dbReference>
<organism evidence="8">
    <name type="scientific">Aegilops tauschii</name>
    <name type="common">Tausch's goatgrass</name>
    <name type="synonym">Aegilops squarrosa</name>
    <dbReference type="NCBI Taxonomy" id="37682"/>
    <lineage>
        <taxon>Eukaryota</taxon>
        <taxon>Viridiplantae</taxon>
        <taxon>Streptophyta</taxon>
        <taxon>Embryophyta</taxon>
        <taxon>Tracheophyta</taxon>
        <taxon>Spermatophyta</taxon>
        <taxon>Magnoliopsida</taxon>
        <taxon>Liliopsida</taxon>
        <taxon>Poales</taxon>
        <taxon>Poaceae</taxon>
        <taxon>BOP clade</taxon>
        <taxon>Pooideae</taxon>
        <taxon>Triticodae</taxon>
        <taxon>Triticeae</taxon>
        <taxon>Triticinae</taxon>
        <taxon>Aegilops</taxon>
    </lineage>
</organism>
<dbReference type="SUPFAM" id="SSF48403">
    <property type="entry name" value="Ankyrin repeat"/>
    <property type="match status" value="1"/>
</dbReference>
<sequence length="949" mass="107301">MQQQQGNQGRIPRFPSCNLTPCPVRFLRLILVTKSQAVRFGCCLDIQNLQREVKTRWLKPREVLDILRNCELFGIQNRTPQRPPSNKTILLFSCLRGGSWFLFNRRVHRFFRNDGYQWQKKRNGKSGNEAHEYLKVNNVKALNCYYARAENSPTFMRRIYWMLEPAYEHIVLVHYRDVLEGSISVSALNGSPTSYQNGSASRADAHSSPGLTSEIIAPRLLSRSPGSAEEVSSQILTINNESNDTSQFDWRRMLEMQLSLENKERHDVNTGEVLPNHDPNPMPGIQNEEFDTAPVTVDENQWFHIHEVSPEWAFCSESAKVVIAGDFPSNILWVLFGDVKVPAEIVQQGVIRCYTPSYLGAGKVRMCMLDENGKPCTQDREFGFVEKPTNTMIIGNGKPYSEAREFEFQQRPTKSDNELLLLLNYVQMLFDSHGCELFSKFRLPLPNVQSGFPVNPSEIIGRTCEQLDHENAVNCIMEVMLNSKFEDWLSSKFEQNSEGEYLLPKQYHGVIHTIAALGYDWALKPLLNNGVPINYRDANGWTALHWAARFGRQQMVAVLFAAGAAVGALSDPTAEDPAAKTPASIASAYGFIGISAFLSEAELTSTLHSLESQENGKPVDHNGGVSTSSAVDRVSDKCAHVDGGTDDQLALRDSLGAIRNAVQAAGCIQATFRVFSLKKKKQKALQNGDSSASPSMLERAALSIQKNFRCWKKRKEYQKVRKNVIKIQARFRAHRERNKYKELLQSVGILEKIMLRWFRKGVGLRGINSRAMPIDQDEEEDIVKVFRKERLKTAVSEAVSRVSAIVGCPVARLDYRRMLEWHQQAKACEAEAVAMLRQHFGLPFGPSILQVVESAGFIDKGTSTAIEKEVIYVNGDRQKPFSSDGDATKATPPSRICMYISWEEKRREEKRNPTNSRRDFRRLRTLIGTGTGKKENTPAERSRKRRLQL</sequence>
<comment type="similarity">
    <text evidence="2">Belongs to the CAMTA family.</text>
</comment>
<dbReference type="SUPFAM" id="SSF81296">
    <property type="entry name" value="E set domains"/>
    <property type="match status" value="1"/>
</dbReference>
<dbReference type="GO" id="GO:0005634">
    <property type="term" value="C:nucleus"/>
    <property type="evidence" value="ECO:0007669"/>
    <property type="project" value="UniProtKB-SubCell"/>
</dbReference>
<dbReference type="Gene3D" id="2.60.40.10">
    <property type="entry name" value="Immunoglobulins"/>
    <property type="match status" value="1"/>
</dbReference>
<dbReference type="PROSITE" id="PS50096">
    <property type="entry name" value="IQ"/>
    <property type="match status" value="2"/>
</dbReference>
<dbReference type="PANTHER" id="PTHR23335:SF35">
    <property type="entry name" value="OS01G0923600 PROTEIN"/>
    <property type="match status" value="1"/>
</dbReference>
<dbReference type="InterPro" id="IPR027417">
    <property type="entry name" value="P-loop_NTPase"/>
</dbReference>
<keyword evidence="4" id="KW-0010">Activator</keyword>
<dbReference type="SUPFAM" id="SSF52540">
    <property type="entry name" value="P-loop containing nucleoside triphosphate hydrolases"/>
    <property type="match status" value="1"/>
</dbReference>
<protein>
    <submittedName>
        <fullName evidence="8">Calmodulin-binding transcription activator 4</fullName>
    </submittedName>
</protein>
<dbReference type="GO" id="GO:0006357">
    <property type="term" value="P:regulation of transcription by RNA polymerase II"/>
    <property type="evidence" value="ECO:0007669"/>
    <property type="project" value="TreeGrafter"/>
</dbReference>
<dbReference type="EnsemblPlants" id="EMT25503">
    <property type="protein sequence ID" value="EMT25503"/>
    <property type="gene ID" value="F775_16453"/>
</dbReference>
<dbReference type="InterPro" id="IPR014756">
    <property type="entry name" value="Ig_E-set"/>
</dbReference>
<evidence type="ECO:0000256" key="4">
    <source>
        <dbReference type="ARBA" id="ARBA00023159"/>
    </source>
</evidence>
<evidence type="ECO:0000256" key="7">
    <source>
        <dbReference type="SAM" id="MobiDB-lite"/>
    </source>
</evidence>
<evidence type="ECO:0000256" key="5">
    <source>
        <dbReference type="ARBA" id="ARBA00023163"/>
    </source>
</evidence>
<dbReference type="Pfam" id="PF00612">
    <property type="entry name" value="IQ"/>
    <property type="match status" value="2"/>
</dbReference>
<feature type="compositionally biased region" description="Basic and acidic residues" evidence="7">
    <location>
        <begin position="907"/>
        <end position="918"/>
    </location>
</feature>
<evidence type="ECO:0000313" key="8">
    <source>
        <dbReference type="EnsemblPlants" id="EMT25503"/>
    </source>
</evidence>
<dbReference type="PROSITE" id="PS50297">
    <property type="entry name" value="ANK_REP_REGION"/>
    <property type="match status" value="1"/>
</dbReference>
<evidence type="ECO:0000256" key="3">
    <source>
        <dbReference type="ARBA" id="ARBA00023043"/>
    </source>
</evidence>
<feature type="compositionally biased region" description="Basic and acidic residues" evidence="7">
    <location>
        <begin position="932"/>
        <end position="941"/>
    </location>
</feature>
<accession>M8BUK5</accession>
<dbReference type="SMART" id="SM00015">
    <property type="entry name" value="IQ"/>
    <property type="match status" value="2"/>
</dbReference>
<comment type="subcellular location">
    <subcellularLocation>
        <location evidence="1">Nucleus</location>
    </subcellularLocation>
</comment>
<dbReference type="InterPro" id="IPR002110">
    <property type="entry name" value="Ankyrin_rpt"/>
</dbReference>
<dbReference type="CDD" id="cd23767">
    <property type="entry name" value="IQCD"/>
    <property type="match status" value="1"/>
</dbReference>
<feature type="region of interest" description="Disordered" evidence="7">
    <location>
        <begin position="907"/>
        <end position="949"/>
    </location>
</feature>
<dbReference type="Gene3D" id="1.25.40.20">
    <property type="entry name" value="Ankyrin repeat-containing domain"/>
    <property type="match status" value="1"/>
</dbReference>
<dbReference type="CDD" id="cd00102">
    <property type="entry name" value="IPT"/>
    <property type="match status" value="1"/>
</dbReference>
<keyword evidence="3" id="KW-0040">ANK repeat</keyword>